<gene>
    <name evidence="2" type="ORF">ZEAMMB73_Zm00001d028063</name>
</gene>
<dbReference type="OMA" id="RISESHC"/>
<dbReference type="InParanoid" id="A0A1D6JRM5"/>
<accession>A0A1D6JRM5</accession>
<dbReference type="PANTHER" id="PTHR32021:SF1">
    <property type="entry name" value="CASP-LIKE PROTEIN 5A1"/>
    <property type="match status" value="1"/>
</dbReference>
<evidence type="ECO:0008006" key="3">
    <source>
        <dbReference type="Google" id="ProtNLM"/>
    </source>
</evidence>
<dbReference type="AlphaFoldDB" id="A0A1D6JRM5"/>
<dbReference type="ExpressionAtlas" id="A0A1D6JRM5">
    <property type="expression patterns" value="baseline and differential"/>
</dbReference>
<evidence type="ECO:0000256" key="1">
    <source>
        <dbReference type="ARBA" id="ARBA00011489"/>
    </source>
</evidence>
<reference evidence="2" key="1">
    <citation type="submission" date="2015-12" db="EMBL/GenBank/DDBJ databases">
        <title>Update maize B73 reference genome by single molecule sequencing technologies.</title>
        <authorList>
            <consortium name="Maize Genome Sequencing Project"/>
            <person name="Ware D."/>
        </authorList>
    </citation>
    <scope>NUCLEOTIDE SEQUENCE [LARGE SCALE GENOMIC DNA]</scope>
    <source>
        <tissue evidence="2">Seedling</tissue>
    </source>
</reference>
<dbReference type="EMBL" id="CM007647">
    <property type="protein sequence ID" value="ONL94592.1"/>
    <property type="molecule type" value="Genomic_DNA"/>
</dbReference>
<comment type="subunit">
    <text evidence="1">Homodimer and heterodimers.</text>
</comment>
<evidence type="ECO:0000313" key="2">
    <source>
        <dbReference type="EMBL" id="ONL94592.1"/>
    </source>
</evidence>
<dbReference type="InterPro" id="IPR045009">
    <property type="entry name" value="CASPL-5"/>
</dbReference>
<protein>
    <recommendedName>
        <fullName evidence="3">CASP-like protein</fullName>
    </recommendedName>
</protein>
<dbReference type="PANTHER" id="PTHR32021">
    <property type="entry name" value="CASP-LIKE PROTEIN 5B3"/>
    <property type="match status" value="1"/>
</dbReference>
<sequence>MFASRPVVHPLEVAAPAHPVQQPAPGVLMKDLPGMPGTPGGLGLRVLQLLFAAISLAVMSSTADFASVSAFWYASSLLFHPPPHHLASFSSRMPRISESHCGFGGSDR</sequence>
<proteinExistence type="predicted"/>
<name>A0A1D6JRM5_MAIZE</name>
<organism evidence="2">
    <name type="scientific">Zea mays</name>
    <name type="common">Maize</name>
    <dbReference type="NCBI Taxonomy" id="4577"/>
    <lineage>
        <taxon>Eukaryota</taxon>
        <taxon>Viridiplantae</taxon>
        <taxon>Streptophyta</taxon>
        <taxon>Embryophyta</taxon>
        <taxon>Tracheophyta</taxon>
        <taxon>Spermatophyta</taxon>
        <taxon>Magnoliopsida</taxon>
        <taxon>Liliopsida</taxon>
        <taxon>Poales</taxon>
        <taxon>Poaceae</taxon>
        <taxon>PACMAD clade</taxon>
        <taxon>Panicoideae</taxon>
        <taxon>Andropogonodae</taxon>
        <taxon>Andropogoneae</taxon>
        <taxon>Tripsacinae</taxon>
        <taxon>Zea</taxon>
    </lineage>
</organism>